<dbReference type="Proteomes" id="UP000199004">
    <property type="component" value="Unassembled WGS sequence"/>
</dbReference>
<feature type="region of interest" description="Disordered" evidence="1">
    <location>
        <begin position="202"/>
        <end position="223"/>
    </location>
</feature>
<dbReference type="InterPro" id="IPR050627">
    <property type="entry name" value="Nitroreductase/BluB"/>
</dbReference>
<reference evidence="2 3" key="1">
    <citation type="submission" date="2016-10" db="EMBL/GenBank/DDBJ databases">
        <authorList>
            <person name="de Groot N.N."/>
        </authorList>
    </citation>
    <scope>NUCLEOTIDE SEQUENCE [LARGE SCALE GENOMIC DNA]</scope>
    <source>
        <strain evidence="2 3">CGMCC 1.11147</strain>
    </source>
</reference>
<dbReference type="OrthoDB" id="8156917at2"/>
<dbReference type="EMBL" id="FNIC01000001">
    <property type="protein sequence ID" value="SDM96096.1"/>
    <property type="molecule type" value="Genomic_DNA"/>
</dbReference>
<sequence length="329" mass="36274">MNTSSTAHEQPGDVPGLRIVELACGAPSVHNTQPWLWRIDGMRIELYADFSRQLEVADPSGRNLVMSCGAALHHARVAAAALGYPAEVEYPTDPADPSHLATLRLTQRPRTPRAVEDLAALGQRSTDRRRFTSWPVPEQRLAQLAASVDVPGVQVVPLVDVTSRFRVELLVNRALDQQAADERYAEEHQRWIDRSQVDGVPSAAVPDLSGHPHSQPSRFGPGETSYEARELVENTDGLLVICTDTDDQRSWLLAGEALSQMWLAATVDGLSVVPLSQVIELPSTRESLRLEVLGGLTRPQIITRIGWQEIGRSELPRTPRRPVEEVLLP</sequence>
<dbReference type="STRING" id="1005944.SAMN05192576_1370"/>
<protein>
    <recommendedName>
        <fullName evidence="4">Nitroreductase family protein</fullName>
    </recommendedName>
</protein>
<proteinExistence type="predicted"/>
<organism evidence="2 3">
    <name type="scientific">Nocardioides szechwanensis</name>
    <dbReference type="NCBI Taxonomy" id="1005944"/>
    <lineage>
        <taxon>Bacteria</taxon>
        <taxon>Bacillati</taxon>
        <taxon>Actinomycetota</taxon>
        <taxon>Actinomycetes</taxon>
        <taxon>Propionibacteriales</taxon>
        <taxon>Nocardioidaceae</taxon>
        <taxon>Nocardioides</taxon>
    </lineage>
</organism>
<dbReference type="RefSeq" id="WP_091022957.1">
    <property type="nucleotide sequence ID" value="NZ_BKAE01000001.1"/>
</dbReference>
<dbReference type="NCBIfam" id="NF047509">
    <property type="entry name" value="Rv3131_FMN_oxido"/>
    <property type="match status" value="1"/>
</dbReference>
<name>A0A1G9XI37_9ACTN</name>
<dbReference type="PANTHER" id="PTHR23026:SF123">
    <property type="entry name" value="NAD(P)H NITROREDUCTASE RV3131-RELATED"/>
    <property type="match status" value="1"/>
</dbReference>
<gene>
    <name evidence="2" type="ORF">SAMN05192576_1370</name>
</gene>
<dbReference type="SUPFAM" id="SSF55469">
    <property type="entry name" value="FMN-dependent nitroreductase-like"/>
    <property type="match status" value="2"/>
</dbReference>
<dbReference type="InterPro" id="IPR000415">
    <property type="entry name" value="Nitroreductase-like"/>
</dbReference>
<keyword evidence="3" id="KW-1185">Reference proteome</keyword>
<evidence type="ECO:0000313" key="2">
    <source>
        <dbReference type="EMBL" id="SDM96096.1"/>
    </source>
</evidence>
<dbReference type="GO" id="GO:0016491">
    <property type="term" value="F:oxidoreductase activity"/>
    <property type="evidence" value="ECO:0007669"/>
    <property type="project" value="InterPro"/>
</dbReference>
<evidence type="ECO:0008006" key="4">
    <source>
        <dbReference type="Google" id="ProtNLM"/>
    </source>
</evidence>
<dbReference type="Gene3D" id="3.40.109.10">
    <property type="entry name" value="NADH Oxidase"/>
    <property type="match status" value="1"/>
</dbReference>
<accession>A0A1G9XI37</accession>
<evidence type="ECO:0000256" key="1">
    <source>
        <dbReference type="SAM" id="MobiDB-lite"/>
    </source>
</evidence>
<evidence type="ECO:0000313" key="3">
    <source>
        <dbReference type="Proteomes" id="UP000199004"/>
    </source>
</evidence>
<dbReference type="PANTHER" id="PTHR23026">
    <property type="entry name" value="NADPH NITROREDUCTASE"/>
    <property type="match status" value="1"/>
</dbReference>
<dbReference type="AlphaFoldDB" id="A0A1G9XI37"/>